<comment type="caution">
    <text evidence="2">The sequence shown here is derived from an EMBL/GenBank/DDBJ whole genome shotgun (WGS) entry which is preliminary data.</text>
</comment>
<sequence length="118" mass="13678">MFRYLNGLGATILLTSYQDIVEWISHHLLTCPFKKVFLIDCPGCGLQRSIVALLRGDFKESWHMYPATLPMLLLIGFIFVNSRINFRYGIWIVKILSGIVFLIIISSYILKIKNHQLF</sequence>
<name>A0AAE3UDB6_9BACT</name>
<evidence type="ECO:0000313" key="2">
    <source>
        <dbReference type="EMBL" id="MDJ1501045.1"/>
    </source>
</evidence>
<keyword evidence="1" id="KW-1133">Transmembrane helix</keyword>
<dbReference type="Proteomes" id="UP001232063">
    <property type="component" value="Unassembled WGS sequence"/>
</dbReference>
<dbReference type="AlphaFoldDB" id="A0AAE3UDB6"/>
<dbReference type="InterPro" id="IPR021215">
    <property type="entry name" value="DUF2752"/>
</dbReference>
<protein>
    <submittedName>
        <fullName evidence="2">DUF2752 domain-containing protein</fullName>
    </submittedName>
</protein>
<proteinExistence type="predicted"/>
<reference evidence="2" key="1">
    <citation type="submission" date="2023-05" db="EMBL/GenBank/DDBJ databases">
        <authorList>
            <person name="Zhang X."/>
        </authorList>
    </citation>
    <scope>NUCLEOTIDE SEQUENCE</scope>
    <source>
        <strain evidence="2">BD1B2-1</strain>
    </source>
</reference>
<dbReference type="RefSeq" id="WP_314510541.1">
    <property type="nucleotide sequence ID" value="NZ_JASJOU010000002.1"/>
</dbReference>
<keyword evidence="1" id="KW-0472">Membrane</keyword>
<keyword evidence="3" id="KW-1185">Reference proteome</keyword>
<feature type="transmembrane region" description="Helical" evidence="1">
    <location>
        <begin position="64"/>
        <end position="82"/>
    </location>
</feature>
<dbReference type="EMBL" id="JASJOU010000002">
    <property type="protein sequence ID" value="MDJ1501045.1"/>
    <property type="molecule type" value="Genomic_DNA"/>
</dbReference>
<keyword evidence="1" id="KW-0812">Transmembrane</keyword>
<evidence type="ECO:0000256" key="1">
    <source>
        <dbReference type="SAM" id="Phobius"/>
    </source>
</evidence>
<feature type="transmembrane region" description="Helical" evidence="1">
    <location>
        <begin position="88"/>
        <end position="110"/>
    </location>
</feature>
<dbReference type="Pfam" id="PF10825">
    <property type="entry name" value="DUF2752"/>
    <property type="match status" value="1"/>
</dbReference>
<accession>A0AAE3UDB6</accession>
<gene>
    <name evidence="2" type="ORF">QNI22_10315</name>
</gene>
<evidence type="ECO:0000313" key="3">
    <source>
        <dbReference type="Proteomes" id="UP001232063"/>
    </source>
</evidence>
<organism evidence="2 3">
    <name type="scientific">Xanthocytophaga agilis</name>
    <dbReference type="NCBI Taxonomy" id="3048010"/>
    <lineage>
        <taxon>Bacteria</taxon>
        <taxon>Pseudomonadati</taxon>
        <taxon>Bacteroidota</taxon>
        <taxon>Cytophagia</taxon>
        <taxon>Cytophagales</taxon>
        <taxon>Rhodocytophagaceae</taxon>
        <taxon>Xanthocytophaga</taxon>
    </lineage>
</organism>